<name>A0A9N9QBQ9_9HELO</name>
<dbReference type="InterPro" id="IPR051531">
    <property type="entry name" value="N-acetyltransferase"/>
</dbReference>
<sequence length="189" mass="21237">MTSPTPHKPSPRISLKQLTNDHHLQSYHKLLTHPSAAQWSISQKPTSLEESRTSLMAKMPTGEEPWRGIWGIFLTGGAGESEKFIGSMGFPFEAVLGYRLMPEYWGKGYMTEALKLFLVMWFGIEGNQKYDKLSAGISPENIASQRVLEKAGFVKGAYVKDAVQMATEEGRWSDIQAFEFYRGLLDKGD</sequence>
<dbReference type="GO" id="GO:0016747">
    <property type="term" value="F:acyltransferase activity, transferring groups other than amino-acyl groups"/>
    <property type="evidence" value="ECO:0007669"/>
    <property type="project" value="InterPro"/>
</dbReference>
<dbReference type="OrthoDB" id="4072826at2759"/>
<proteinExistence type="predicted"/>
<feature type="non-terminal residue" evidence="2">
    <location>
        <position position="1"/>
    </location>
</feature>
<dbReference type="InterPro" id="IPR016181">
    <property type="entry name" value="Acyl_CoA_acyltransferase"/>
</dbReference>
<dbReference type="PANTHER" id="PTHR43792:SF1">
    <property type="entry name" value="N-ACETYLTRANSFERASE DOMAIN-CONTAINING PROTEIN"/>
    <property type="match status" value="1"/>
</dbReference>
<reference evidence="2" key="1">
    <citation type="submission" date="2021-07" db="EMBL/GenBank/DDBJ databases">
        <authorList>
            <person name="Durling M."/>
        </authorList>
    </citation>
    <scope>NUCLEOTIDE SEQUENCE</scope>
</reference>
<dbReference type="EMBL" id="CAJVRM010000487">
    <property type="protein sequence ID" value="CAG8981541.1"/>
    <property type="molecule type" value="Genomic_DNA"/>
</dbReference>
<feature type="domain" description="N-acetyltransferase" evidence="1">
    <location>
        <begin position="12"/>
        <end position="154"/>
    </location>
</feature>
<dbReference type="Gene3D" id="3.40.630.30">
    <property type="match status" value="1"/>
</dbReference>
<organism evidence="2 3">
    <name type="scientific">Hymenoscyphus albidus</name>
    <dbReference type="NCBI Taxonomy" id="595503"/>
    <lineage>
        <taxon>Eukaryota</taxon>
        <taxon>Fungi</taxon>
        <taxon>Dikarya</taxon>
        <taxon>Ascomycota</taxon>
        <taxon>Pezizomycotina</taxon>
        <taxon>Leotiomycetes</taxon>
        <taxon>Helotiales</taxon>
        <taxon>Helotiaceae</taxon>
        <taxon>Hymenoscyphus</taxon>
    </lineage>
</organism>
<dbReference type="AlphaFoldDB" id="A0A9N9QBQ9"/>
<accession>A0A9N9QBQ9</accession>
<dbReference type="Proteomes" id="UP000701801">
    <property type="component" value="Unassembled WGS sequence"/>
</dbReference>
<evidence type="ECO:0000313" key="3">
    <source>
        <dbReference type="Proteomes" id="UP000701801"/>
    </source>
</evidence>
<dbReference type="InterPro" id="IPR000182">
    <property type="entry name" value="GNAT_dom"/>
</dbReference>
<keyword evidence="3" id="KW-1185">Reference proteome</keyword>
<evidence type="ECO:0000259" key="1">
    <source>
        <dbReference type="Pfam" id="PF13302"/>
    </source>
</evidence>
<dbReference type="Pfam" id="PF13302">
    <property type="entry name" value="Acetyltransf_3"/>
    <property type="match status" value="1"/>
</dbReference>
<protein>
    <recommendedName>
        <fullName evidence="1">N-acetyltransferase domain-containing protein</fullName>
    </recommendedName>
</protein>
<comment type="caution">
    <text evidence="2">The sequence shown here is derived from an EMBL/GenBank/DDBJ whole genome shotgun (WGS) entry which is preliminary data.</text>
</comment>
<dbReference type="SUPFAM" id="SSF55729">
    <property type="entry name" value="Acyl-CoA N-acyltransferases (Nat)"/>
    <property type="match status" value="1"/>
</dbReference>
<evidence type="ECO:0000313" key="2">
    <source>
        <dbReference type="EMBL" id="CAG8981541.1"/>
    </source>
</evidence>
<gene>
    <name evidence="2" type="ORF">HYALB_00013168</name>
</gene>
<dbReference type="PANTHER" id="PTHR43792">
    <property type="entry name" value="GNAT FAMILY, PUTATIVE (AFU_ORTHOLOGUE AFUA_3G00765)-RELATED-RELATED"/>
    <property type="match status" value="1"/>
</dbReference>